<organism evidence="3 4">
    <name type="scientific">Alkalithermobacter paradoxus</name>
    <dbReference type="NCBI Taxonomy" id="29349"/>
    <lineage>
        <taxon>Bacteria</taxon>
        <taxon>Bacillati</taxon>
        <taxon>Bacillota</taxon>
        <taxon>Clostridia</taxon>
        <taxon>Peptostreptococcales</taxon>
        <taxon>Tepidibacteraceae</taxon>
        <taxon>Alkalithermobacter</taxon>
    </lineage>
</organism>
<dbReference type="InterPro" id="IPR021997">
    <property type="entry name" value="SporV_AA"/>
</dbReference>
<dbReference type="STRING" id="29349.CLOTH_00050"/>
<dbReference type="Pfam" id="PF12164">
    <property type="entry name" value="SporV_AA"/>
    <property type="match status" value="1"/>
</dbReference>
<dbReference type="RefSeq" id="WP_079410006.1">
    <property type="nucleotide sequence ID" value="NZ_MZGW01000001.1"/>
</dbReference>
<keyword evidence="1" id="KW-0812">Transmembrane</keyword>
<accession>A0A1V4I9X7</accession>
<dbReference type="OrthoDB" id="9782754at2"/>
<keyword evidence="1" id="KW-0472">Membrane</keyword>
<feature type="domain" description="Stage V sporulation protein AA" evidence="2">
    <location>
        <begin position="2"/>
        <end position="88"/>
    </location>
</feature>
<dbReference type="EMBL" id="MZGW01000001">
    <property type="protein sequence ID" value="OPJ56723.1"/>
    <property type="molecule type" value="Genomic_DNA"/>
</dbReference>
<evidence type="ECO:0000259" key="2">
    <source>
        <dbReference type="Pfam" id="PF12164"/>
    </source>
</evidence>
<dbReference type="Proteomes" id="UP000190140">
    <property type="component" value="Unassembled WGS sequence"/>
</dbReference>
<evidence type="ECO:0000313" key="3">
    <source>
        <dbReference type="EMBL" id="OPJ56723.1"/>
    </source>
</evidence>
<reference evidence="3 4" key="1">
    <citation type="submission" date="2017-03" db="EMBL/GenBank/DDBJ databases">
        <title>Genome sequence of Clostridium thermoalcaliphilum DSM 7309.</title>
        <authorList>
            <person name="Poehlein A."/>
            <person name="Daniel R."/>
        </authorList>
    </citation>
    <scope>NUCLEOTIDE SEQUENCE [LARGE SCALE GENOMIC DNA]</scope>
    <source>
        <strain evidence="3 4">DSM 7309</strain>
    </source>
</reference>
<evidence type="ECO:0000313" key="4">
    <source>
        <dbReference type="Proteomes" id="UP000190140"/>
    </source>
</evidence>
<keyword evidence="4" id="KW-1185">Reference proteome</keyword>
<proteinExistence type="predicted"/>
<gene>
    <name evidence="3" type="ORF">CLOTH_00050</name>
</gene>
<comment type="caution">
    <text evidence="3">The sequence shown here is derived from an EMBL/GenBank/DDBJ whole genome shotgun (WGS) entry which is preliminary data.</text>
</comment>
<protein>
    <submittedName>
        <fullName evidence="3">Stage V sporulation protein AA</fullName>
    </submittedName>
</protein>
<dbReference type="AlphaFoldDB" id="A0A1V4I9X7"/>
<keyword evidence="1" id="KW-1133">Transmembrane helix</keyword>
<dbReference type="Gene3D" id="2.60.480.10">
    <property type="entry name" value="eubacterium ventriosum atcc domain"/>
    <property type="match status" value="1"/>
</dbReference>
<name>A0A1V4I9X7_9FIRM</name>
<dbReference type="InterPro" id="IPR038548">
    <property type="entry name" value="SporV_AA_N_sf"/>
</dbReference>
<feature type="transmembrane region" description="Helical" evidence="1">
    <location>
        <begin position="95"/>
        <end position="115"/>
    </location>
</feature>
<feature type="transmembrane region" description="Helical" evidence="1">
    <location>
        <begin position="142"/>
        <end position="161"/>
    </location>
</feature>
<sequence>MKEIYIIPKKNLHFPKDINTLYLGDIFEIYPEKEKENIKNIKIEEFKEIREDYHIIPLGKVINKIKDSDNNIKINLMDNKDIMINFRNDKKDKTLIIRVIMVCIVLFLGASMAIVNFHSDVNMGESHKVLYRLIMGKENGNLAFLQIPYSLGIALGVAVFYNKIIPNYSKSEPSPLELEVETYKSEIESYIINTSNKNKE</sequence>
<evidence type="ECO:0000256" key="1">
    <source>
        <dbReference type="SAM" id="Phobius"/>
    </source>
</evidence>